<keyword evidence="11" id="KW-1185">Reference proteome</keyword>
<evidence type="ECO:0000256" key="3">
    <source>
        <dbReference type="ARBA" id="ARBA00022763"/>
    </source>
</evidence>
<proteinExistence type="inferred from homology"/>
<evidence type="ECO:0000256" key="2">
    <source>
        <dbReference type="ARBA" id="ARBA00008997"/>
    </source>
</evidence>
<dbReference type="GO" id="GO:0006281">
    <property type="term" value="P:DNA repair"/>
    <property type="evidence" value="ECO:0007669"/>
    <property type="project" value="UniProtKB-UniRule"/>
</dbReference>
<evidence type="ECO:0000256" key="4">
    <source>
        <dbReference type="ARBA" id="ARBA00023172"/>
    </source>
</evidence>
<dbReference type="Pfam" id="PF08743">
    <property type="entry name" value="Nse4_C"/>
    <property type="match status" value="1"/>
</dbReference>
<evidence type="ECO:0000313" key="10">
    <source>
        <dbReference type="EMBL" id="CCO14552.1"/>
    </source>
</evidence>
<keyword evidence="4 7" id="KW-0233">DNA recombination</keyword>
<dbReference type="Proteomes" id="UP000198341">
    <property type="component" value="Chromosome 1"/>
</dbReference>
<feature type="compositionally biased region" description="Basic residues" evidence="8">
    <location>
        <begin position="405"/>
        <end position="420"/>
    </location>
</feature>
<dbReference type="AlphaFoldDB" id="K8E9T8"/>
<feature type="compositionally biased region" description="Basic and acidic residues" evidence="8">
    <location>
        <begin position="385"/>
        <end position="398"/>
    </location>
</feature>
<comment type="similarity">
    <text evidence="2 7">Belongs to the NSE4 family.</text>
</comment>
<dbReference type="GO" id="GO:0006310">
    <property type="term" value="P:DNA recombination"/>
    <property type="evidence" value="ECO:0007669"/>
    <property type="project" value="UniProtKB-UniRule"/>
</dbReference>
<keyword evidence="5 7" id="KW-0234">DNA repair</keyword>
<dbReference type="GO" id="GO:0005634">
    <property type="term" value="C:nucleus"/>
    <property type="evidence" value="ECO:0007669"/>
    <property type="project" value="UniProtKB-SubCell"/>
</dbReference>
<feature type="domain" description="Non-structural maintenance of chromosome element 4 C-terminal" evidence="9">
    <location>
        <begin position="232"/>
        <end position="310"/>
    </location>
</feature>
<keyword evidence="6 7" id="KW-0539">Nucleus</keyword>
<evidence type="ECO:0000256" key="8">
    <source>
        <dbReference type="SAM" id="MobiDB-lite"/>
    </source>
</evidence>
<evidence type="ECO:0000256" key="5">
    <source>
        <dbReference type="ARBA" id="ARBA00023204"/>
    </source>
</evidence>
<accession>K8E9T8</accession>
<protein>
    <recommendedName>
        <fullName evidence="7">Non-structural maintenance of chromosomes element 4</fullName>
    </recommendedName>
</protein>
<dbReference type="STRING" id="41875.K8E9T8"/>
<feature type="region of interest" description="Disordered" evidence="8">
    <location>
        <begin position="310"/>
        <end position="426"/>
    </location>
</feature>
<name>K8E9T8_9CHLO</name>
<dbReference type="RefSeq" id="XP_007515673.1">
    <property type="nucleotide sequence ID" value="XM_007515611.1"/>
</dbReference>
<evidence type="ECO:0000259" key="9">
    <source>
        <dbReference type="Pfam" id="PF08743"/>
    </source>
</evidence>
<dbReference type="KEGG" id="bpg:Bathy01g00940"/>
<evidence type="ECO:0000256" key="6">
    <source>
        <dbReference type="ARBA" id="ARBA00023242"/>
    </source>
</evidence>
<dbReference type="eggNOG" id="KOG2866">
    <property type="taxonomic scope" value="Eukaryota"/>
</dbReference>
<comment type="function">
    <text evidence="7">Component of the SMC5-SMC6 complex, that promotes sister chromatid alignment after DNA damage and facilitates double-stranded DNA breaks (DSBs) repair via homologous recombination between sister chromatids.</text>
</comment>
<feature type="compositionally biased region" description="Basic and acidic residues" evidence="8">
    <location>
        <begin position="277"/>
        <end position="289"/>
    </location>
</feature>
<comment type="subcellular location">
    <subcellularLocation>
        <location evidence="1 7">Nucleus</location>
    </subcellularLocation>
</comment>
<feature type="compositionally biased region" description="Basic residues" evidence="8">
    <location>
        <begin position="372"/>
        <end position="384"/>
    </location>
</feature>
<dbReference type="PANTHER" id="PTHR16140">
    <property type="entry name" value="NON-STRUCTURAL MAINTENANCE OF CHROMOSOMES ELEMENT 4"/>
    <property type="match status" value="1"/>
</dbReference>
<feature type="region of interest" description="Disordered" evidence="8">
    <location>
        <begin position="265"/>
        <end position="289"/>
    </location>
</feature>
<dbReference type="InterPro" id="IPR027786">
    <property type="entry name" value="Nse4/EID"/>
</dbReference>
<evidence type="ECO:0000313" key="11">
    <source>
        <dbReference type="Proteomes" id="UP000198341"/>
    </source>
</evidence>
<feature type="region of interest" description="Disordered" evidence="8">
    <location>
        <begin position="1"/>
        <end position="27"/>
    </location>
</feature>
<dbReference type="PANTHER" id="PTHR16140:SF0">
    <property type="entry name" value="NON-STRUCTURAL MAINTENANCE OF CHROMOSOMES ELEMENT 4"/>
    <property type="match status" value="1"/>
</dbReference>
<evidence type="ECO:0000256" key="7">
    <source>
        <dbReference type="RuleBase" id="RU365071"/>
    </source>
</evidence>
<evidence type="ECO:0000256" key="1">
    <source>
        <dbReference type="ARBA" id="ARBA00004123"/>
    </source>
</evidence>
<dbReference type="InterPro" id="IPR014854">
    <property type="entry name" value="Nse4_C"/>
</dbReference>
<organism evidence="10 11">
    <name type="scientific">Bathycoccus prasinos</name>
    <dbReference type="NCBI Taxonomy" id="41875"/>
    <lineage>
        <taxon>Eukaryota</taxon>
        <taxon>Viridiplantae</taxon>
        <taxon>Chlorophyta</taxon>
        <taxon>Mamiellophyceae</taxon>
        <taxon>Mamiellales</taxon>
        <taxon>Bathycoccaceae</taxon>
        <taxon>Bathycoccus</taxon>
    </lineage>
</organism>
<sequence length="426" mass="48506">MMVDPSLPDPPPADPPVSAAKAKSTQISRREARTKLRMMETDIELHREEMRQSGSRKLAVMAEKVDENYRLANIGGMRTREQEMDLKNVSRLASIGVDMSKDLNQNGRSRFTVRQVVNGLTSLFMRGRVPNEQTLAEDDAEFVSHGAMDWAELGDFASKYYFEVETLDFMNGVMNTEIKERKMTQRQQRVPLGELARPEELESTKNDHEKTTAKIMQKMVKELNKFPNNECPVVDLVFNGQSFAQFIENVFTLSFLVSQGQVSIRSEQGKPSMVRRNTSEEQEKTEKEERAAHVMAIDVQGWKELCKQRKNKPGIMPHRKEATQEELMGTGKLVSPTKNKTPKQKRAAGNDDDDDGGFTIQSIIEDDDRQQHQQHSKKPTTTKKKLSDRTNSDEERAASLEPPAKRRNSKKATPPKRSKVRTIVEE</sequence>
<dbReference type="GO" id="GO:0030915">
    <property type="term" value="C:Smc5-Smc6 complex"/>
    <property type="evidence" value="ECO:0007669"/>
    <property type="project" value="UniProtKB-UniRule"/>
</dbReference>
<dbReference type="EMBL" id="FO082278">
    <property type="protein sequence ID" value="CCO14552.1"/>
    <property type="molecule type" value="Genomic_DNA"/>
</dbReference>
<reference evidence="10 11" key="1">
    <citation type="submission" date="2011-10" db="EMBL/GenBank/DDBJ databases">
        <authorList>
            <person name="Genoscope - CEA"/>
        </authorList>
    </citation>
    <scope>NUCLEOTIDE SEQUENCE [LARGE SCALE GENOMIC DNA]</scope>
    <source>
        <strain evidence="10 11">RCC 1105</strain>
    </source>
</reference>
<keyword evidence="3 7" id="KW-0227">DNA damage</keyword>
<comment type="subunit">
    <text evidence="7">Component of the SMC5-SMC6 complex.</text>
</comment>
<gene>
    <name evidence="10" type="ORF">Bathy01g00940</name>
</gene>
<dbReference type="GeneID" id="19017830"/>
<dbReference type="OrthoDB" id="361242at2759"/>